<reference evidence="12" key="1">
    <citation type="journal article" date="2021" name="Microb. Physiol.">
        <title>Proteogenomic Insights into the Physiology of Marine, Sulfate-Reducing, Filamentous Desulfonema limicola and Desulfonema magnum.</title>
        <authorList>
            <person name="Schnaars V."/>
            <person name="Wohlbrand L."/>
            <person name="Scheve S."/>
            <person name="Hinrichs C."/>
            <person name="Reinhardt R."/>
            <person name="Rabus R."/>
        </authorList>
    </citation>
    <scope>NUCLEOTIDE SEQUENCE</scope>
    <source>
        <strain evidence="12">4be13</strain>
    </source>
</reference>
<dbReference type="InterPro" id="IPR001155">
    <property type="entry name" value="OxRdtase_FMN_N"/>
</dbReference>
<organism evidence="12 13">
    <name type="scientific">Desulfonema magnum</name>
    <dbReference type="NCBI Taxonomy" id="45655"/>
    <lineage>
        <taxon>Bacteria</taxon>
        <taxon>Pseudomonadati</taxon>
        <taxon>Thermodesulfobacteriota</taxon>
        <taxon>Desulfobacteria</taxon>
        <taxon>Desulfobacterales</taxon>
        <taxon>Desulfococcaceae</taxon>
        <taxon>Desulfonema</taxon>
    </lineage>
</organism>
<dbReference type="SUPFAM" id="SSF51905">
    <property type="entry name" value="FAD/NAD(P)-binding domain"/>
    <property type="match status" value="1"/>
</dbReference>
<sequence>MSHLKHLFTPIQIGTMTAKNRLLMSAMSINFGVDEAGNATEQLTEYFVARAKGGTGMMLVGGGAVHPTGLELPKLPMLWDDACIPGLQKMTEAVRPYGAKFGMQLMHGGRQSYHDNKVAPSPLPAEAVVKGIPRELTIPEIHEMAKAFGDAARRCKDAGFDFLEIHGAHGYLINQFLAKNSNKREDEYGGSFENRIRFLLELFRDIKDKTGPDFPVGIRINGNDYIKDGWTLEEALKLAVLLEEQGAAYLHVSAGVYGSSELTIPSMYVKHGCFVHLAEAVKKMVSLPVITVGRIKNPELADRILKEGRADAVSMGRALLADPELANKAKAGDLGQIRPCIGCCLGCIHNVLALEPGGCVVNPDVGREYLLKGEEKAEHSKKVLVAGAGPAGLAAARTAALRGHEVIVCEESGHIGGLARLAAIPPGRSEIMDIINFFKKELDRLHVEVRLNTDLTKAFIDAVQPEEIVLATGSLPEMPIIKGLFQTDMDLCTVTDVLEEKSLTGDKVFVIGGNQAGMVLTDFLAEKGKDVVVLNRKRHFGEEMSSNDRFYLRERLKRDSVKMYKQVSVKEFLPNGAVFRSQGEEIRLEDFDSVVIAEKMTPIRKAAELFKDTDIPVHVIGDAKSPRIIMYALSEAEEIGRQI</sequence>
<dbReference type="CDD" id="cd02803">
    <property type="entry name" value="OYE_like_FMN_family"/>
    <property type="match status" value="1"/>
</dbReference>
<dbReference type="AlphaFoldDB" id="A0A975BH24"/>
<accession>A0A975BH24</accession>
<keyword evidence="8" id="KW-0408">Iron</keyword>
<dbReference type="Gene3D" id="3.50.50.60">
    <property type="entry name" value="FAD/NAD(P)-binding domain"/>
    <property type="match status" value="1"/>
</dbReference>
<dbReference type="KEGG" id="dmm:dnm_012970"/>
<dbReference type="EMBL" id="CP061800">
    <property type="protein sequence ID" value="QTA85292.1"/>
    <property type="molecule type" value="Genomic_DNA"/>
</dbReference>
<dbReference type="Gene3D" id="3.40.50.720">
    <property type="entry name" value="NAD(P)-binding Rossmann-like Domain"/>
    <property type="match status" value="1"/>
</dbReference>
<protein>
    <submittedName>
        <fullName evidence="12">NADH:flavin oxidoreductase/NADH oxidase family protein</fullName>
    </submittedName>
</protein>
<evidence type="ECO:0000259" key="10">
    <source>
        <dbReference type="Pfam" id="PF00724"/>
    </source>
</evidence>
<evidence type="ECO:0000256" key="5">
    <source>
        <dbReference type="ARBA" id="ARBA00022643"/>
    </source>
</evidence>
<dbReference type="PRINTS" id="PR00368">
    <property type="entry name" value="FADPNR"/>
</dbReference>
<evidence type="ECO:0000259" key="11">
    <source>
        <dbReference type="Pfam" id="PF07992"/>
    </source>
</evidence>
<evidence type="ECO:0000256" key="4">
    <source>
        <dbReference type="ARBA" id="ARBA00022630"/>
    </source>
</evidence>
<evidence type="ECO:0000313" key="12">
    <source>
        <dbReference type="EMBL" id="QTA85292.1"/>
    </source>
</evidence>
<comment type="cofactor">
    <cofactor evidence="1">
        <name>FMN</name>
        <dbReference type="ChEBI" id="CHEBI:58210"/>
    </cofactor>
</comment>
<dbReference type="RefSeq" id="WP_207681411.1">
    <property type="nucleotide sequence ID" value="NZ_CP061800.1"/>
</dbReference>
<dbReference type="Pfam" id="PF07992">
    <property type="entry name" value="Pyr_redox_2"/>
    <property type="match status" value="1"/>
</dbReference>
<dbReference type="PANTHER" id="PTHR42917:SF2">
    <property type="entry name" value="2,4-DIENOYL-COA REDUCTASE [(2E)-ENOYL-COA-PRODUCING]"/>
    <property type="match status" value="1"/>
</dbReference>
<evidence type="ECO:0000256" key="9">
    <source>
        <dbReference type="ARBA" id="ARBA00023014"/>
    </source>
</evidence>
<evidence type="ECO:0000256" key="3">
    <source>
        <dbReference type="ARBA" id="ARBA00011048"/>
    </source>
</evidence>
<evidence type="ECO:0000256" key="6">
    <source>
        <dbReference type="ARBA" id="ARBA00022723"/>
    </source>
</evidence>
<keyword evidence="5" id="KW-0288">FMN</keyword>
<comment type="cofactor">
    <cofactor evidence="2">
        <name>[4Fe-4S] cluster</name>
        <dbReference type="ChEBI" id="CHEBI:49883"/>
    </cofactor>
</comment>
<evidence type="ECO:0000256" key="2">
    <source>
        <dbReference type="ARBA" id="ARBA00001966"/>
    </source>
</evidence>
<keyword evidence="6" id="KW-0479">Metal-binding</keyword>
<dbReference type="PANTHER" id="PTHR42917">
    <property type="entry name" value="2,4-DIENOYL-COA REDUCTASE"/>
    <property type="match status" value="1"/>
</dbReference>
<dbReference type="InterPro" id="IPR023753">
    <property type="entry name" value="FAD/NAD-binding_dom"/>
</dbReference>
<dbReference type="SUPFAM" id="SSF51395">
    <property type="entry name" value="FMN-linked oxidoreductases"/>
    <property type="match status" value="1"/>
</dbReference>
<dbReference type="GO" id="GO:0046872">
    <property type="term" value="F:metal ion binding"/>
    <property type="evidence" value="ECO:0007669"/>
    <property type="project" value="UniProtKB-KW"/>
</dbReference>
<dbReference type="InterPro" id="IPR036188">
    <property type="entry name" value="FAD/NAD-bd_sf"/>
</dbReference>
<keyword evidence="13" id="KW-1185">Reference proteome</keyword>
<dbReference type="Proteomes" id="UP000663722">
    <property type="component" value="Chromosome"/>
</dbReference>
<dbReference type="GO" id="GO:0010181">
    <property type="term" value="F:FMN binding"/>
    <property type="evidence" value="ECO:0007669"/>
    <property type="project" value="InterPro"/>
</dbReference>
<feature type="domain" description="NADH:flavin oxidoreductase/NADH oxidase N-terminal" evidence="10">
    <location>
        <begin position="7"/>
        <end position="332"/>
    </location>
</feature>
<dbReference type="Gene3D" id="3.20.20.70">
    <property type="entry name" value="Aldolase class I"/>
    <property type="match status" value="1"/>
</dbReference>
<keyword evidence="7" id="KW-0560">Oxidoreductase</keyword>
<name>A0A975BH24_9BACT</name>
<dbReference type="Pfam" id="PF00724">
    <property type="entry name" value="Oxidored_FMN"/>
    <property type="match status" value="1"/>
</dbReference>
<proteinExistence type="inferred from homology"/>
<evidence type="ECO:0000256" key="7">
    <source>
        <dbReference type="ARBA" id="ARBA00023002"/>
    </source>
</evidence>
<dbReference type="InterPro" id="IPR051793">
    <property type="entry name" value="NADH:flavin_oxidoreductase"/>
</dbReference>
<evidence type="ECO:0000313" key="13">
    <source>
        <dbReference type="Proteomes" id="UP000663722"/>
    </source>
</evidence>
<dbReference type="InterPro" id="IPR013785">
    <property type="entry name" value="Aldolase_TIM"/>
</dbReference>
<gene>
    <name evidence="12" type="ORF">dnm_012970</name>
</gene>
<dbReference type="GO" id="GO:0016491">
    <property type="term" value="F:oxidoreductase activity"/>
    <property type="evidence" value="ECO:0007669"/>
    <property type="project" value="UniProtKB-KW"/>
</dbReference>
<comment type="similarity">
    <text evidence="3">In the N-terminal section; belongs to the NADH:flavin oxidoreductase/NADH oxidase family.</text>
</comment>
<evidence type="ECO:0000256" key="8">
    <source>
        <dbReference type="ARBA" id="ARBA00023004"/>
    </source>
</evidence>
<feature type="domain" description="FAD/NAD(P)-binding" evidence="11">
    <location>
        <begin position="382"/>
        <end position="597"/>
    </location>
</feature>
<dbReference type="GO" id="GO:0051536">
    <property type="term" value="F:iron-sulfur cluster binding"/>
    <property type="evidence" value="ECO:0007669"/>
    <property type="project" value="UniProtKB-KW"/>
</dbReference>
<evidence type="ECO:0000256" key="1">
    <source>
        <dbReference type="ARBA" id="ARBA00001917"/>
    </source>
</evidence>
<keyword evidence="4" id="KW-0285">Flavoprotein</keyword>
<keyword evidence="9" id="KW-0411">Iron-sulfur</keyword>